<dbReference type="Gene3D" id="3.40.630.30">
    <property type="match status" value="1"/>
</dbReference>
<sequence>MIRIEKMTSCTIDEAVQAWNDGFEGYYFNMATTPDVFVKRMVAEDLLPSLTLIAFDGNQPVGIIMHGIRTVQGQKIAWNGGTGVAQSMRGKGVGKKLISAALDLLKGEGVEKVTLEAVSKNEGAISLYKKAGFEIVDELEYLTLKGSLNGYTPLSIPASADYHIEAAFPVHAGQLQFYRASHPWQTQWQSVKDGEAVIVRSGMGDPVGYAYYRRSFNTDGEHTSTTLYQCEVFPDHPDSKYLIHMMLSHVFGKFTDNMNRTVPNLPKHASAVTGKILKQIGFTVYAEQVQMSRQL</sequence>
<organism evidence="4 5">
    <name type="scientific">Paenibacillus terreus</name>
    <dbReference type="NCBI Taxonomy" id="1387834"/>
    <lineage>
        <taxon>Bacteria</taxon>
        <taxon>Bacillati</taxon>
        <taxon>Bacillota</taxon>
        <taxon>Bacilli</taxon>
        <taxon>Bacillales</taxon>
        <taxon>Paenibacillaceae</taxon>
        <taxon>Paenibacillus</taxon>
    </lineage>
</organism>
<dbReference type="Proteomes" id="UP001580407">
    <property type="component" value="Unassembled WGS sequence"/>
</dbReference>
<dbReference type="EMBL" id="JBHILM010000010">
    <property type="protein sequence ID" value="MFB5681484.1"/>
    <property type="molecule type" value="Genomic_DNA"/>
</dbReference>
<keyword evidence="5" id="KW-1185">Reference proteome</keyword>
<feature type="domain" description="N-acetyltransferase" evidence="3">
    <location>
        <begin position="2"/>
        <end position="159"/>
    </location>
</feature>
<evidence type="ECO:0000313" key="4">
    <source>
        <dbReference type="EMBL" id="MFB5681484.1"/>
    </source>
</evidence>
<dbReference type="GO" id="GO:0016746">
    <property type="term" value="F:acyltransferase activity"/>
    <property type="evidence" value="ECO:0007669"/>
    <property type="project" value="UniProtKB-KW"/>
</dbReference>
<dbReference type="PANTHER" id="PTHR43420">
    <property type="entry name" value="ACETYLTRANSFERASE"/>
    <property type="match status" value="1"/>
</dbReference>
<dbReference type="InterPro" id="IPR050680">
    <property type="entry name" value="YpeA/RimI_acetyltransf"/>
</dbReference>
<keyword evidence="2 4" id="KW-0012">Acyltransferase</keyword>
<dbReference type="InterPro" id="IPR000182">
    <property type="entry name" value="GNAT_dom"/>
</dbReference>
<dbReference type="CDD" id="cd04301">
    <property type="entry name" value="NAT_SF"/>
    <property type="match status" value="1"/>
</dbReference>
<comment type="caution">
    <text evidence="4">The sequence shown here is derived from an EMBL/GenBank/DDBJ whole genome shotgun (WGS) entry which is preliminary data.</text>
</comment>
<dbReference type="EC" id="2.3.-.-" evidence="4"/>
<dbReference type="RefSeq" id="WP_375525268.1">
    <property type="nucleotide sequence ID" value="NZ_JBHILM010000010.1"/>
</dbReference>
<accession>A0ABV5B7Y3</accession>
<evidence type="ECO:0000256" key="2">
    <source>
        <dbReference type="ARBA" id="ARBA00023315"/>
    </source>
</evidence>
<dbReference type="Pfam" id="PF00583">
    <property type="entry name" value="Acetyltransf_1"/>
    <property type="match status" value="1"/>
</dbReference>
<dbReference type="InterPro" id="IPR016181">
    <property type="entry name" value="Acyl_CoA_acyltransferase"/>
</dbReference>
<evidence type="ECO:0000313" key="5">
    <source>
        <dbReference type="Proteomes" id="UP001580407"/>
    </source>
</evidence>
<dbReference type="SUPFAM" id="SSF55729">
    <property type="entry name" value="Acyl-CoA N-acyltransferases (Nat)"/>
    <property type="match status" value="1"/>
</dbReference>
<name>A0ABV5B7Y3_9BACL</name>
<evidence type="ECO:0000256" key="1">
    <source>
        <dbReference type="ARBA" id="ARBA00022679"/>
    </source>
</evidence>
<dbReference type="PROSITE" id="PS51186">
    <property type="entry name" value="GNAT"/>
    <property type="match status" value="1"/>
</dbReference>
<dbReference type="PANTHER" id="PTHR43420:SF47">
    <property type="entry name" value="N-ACETYLTRANSFERASE DOMAIN-CONTAINING PROTEIN"/>
    <property type="match status" value="1"/>
</dbReference>
<keyword evidence="1 4" id="KW-0808">Transferase</keyword>
<evidence type="ECO:0000259" key="3">
    <source>
        <dbReference type="PROSITE" id="PS51186"/>
    </source>
</evidence>
<gene>
    <name evidence="4" type="ORF">ACE3NQ_11225</name>
</gene>
<proteinExistence type="predicted"/>
<protein>
    <submittedName>
        <fullName evidence="4">GNAT family N-acetyltransferase</fullName>
        <ecNumber evidence="4">2.3.-.-</ecNumber>
    </submittedName>
</protein>
<reference evidence="4 5" key="1">
    <citation type="submission" date="2024-09" db="EMBL/GenBank/DDBJ databases">
        <authorList>
            <person name="Ruan L."/>
        </authorList>
    </citation>
    <scope>NUCLEOTIDE SEQUENCE [LARGE SCALE GENOMIC DNA]</scope>
    <source>
        <strain evidence="4 5">D33</strain>
    </source>
</reference>